<dbReference type="EMBL" id="NAJP01000009">
    <property type="protein sequence ID" value="TKA46225.1"/>
    <property type="molecule type" value="Genomic_DNA"/>
</dbReference>
<feature type="region of interest" description="Disordered" evidence="1">
    <location>
        <begin position="146"/>
        <end position="210"/>
    </location>
</feature>
<gene>
    <name evidence="3" type="ORF">B0A54_03032</name>
</gene>
<feature type="compositionally biased region" description="Basic and acidic residues" evidence="1">
    <location>
        <begin position="355"/>
        <end position="366"/>
    </location>
</feature>
<dbReference type="Pfam" id="PF07814">
    <property type="entry name" value="WAPL"/>
    <property type="match status" value="1"/>
</dbReference>
<feature type="region of interest" description="Disordered" evidence="1">
    <location>
        <begin position="963"/>
        <end position="982"/>
    </location>
</feature>
<feature type="compositionally biased region" description="Low complexity" evidence="1">
    <location>
        <begin position="371"/>
        <end position="387"/>
    </location>
</feature>
<feature type="compositionally biased region" description="Low complexity" evidence="1">
    <location>
        <begin position="251"/>
        <end position="261"/>
    </location>
</feature>
<evidence type="ECO:0000313" key="4">
    <source>
        <dbReference type="Proteomes" id="UP000310066"/>
    </source>
</evidence>
<feature type="compositionally biased region" description="Low complexity" evidence="1">
    <location>
        <begin position="327"/>
        <end position="345"/>
    </location>
</feature>
<feature type="region of interest" description="Disordered" evidence="1">
    <location>
        <begin position="454"/>
        <end position="549"/>
    </location>
</feature>
<dbReference type="InterPro" id="IPR011989">
    <property type="entry name" value="ARM-like"/>
</dbReference>
<feature type="compositionally biased region" description="Basic and acidic residues" evidence="1">
    <location>
        <begin position="474"/>
        <end position="487"/>
    </location>
</feature>
<comment type="caution">
    <text evidence="3">The sequence shown here is derived from an EMBL/GenBank/DDBJ whole genome shotgun (WGS) entry which is preliminary data.</text>
</comment>
<feature type="compositionally biased region" description="Acidic residues" evidence="1">
    <location>
        <begin position="496"/>
        <end position="508"/>
    </location>
</feature>
<sequence>MATVSTAPLQRPKKLVRYGKTTSRTTYSTTNASHWLEDEGGDTTSLQHGPTRIAMVKWSDNIRKTEGTKQEADADADAEAEVKKREVTKQISNAVRPAKKAEDLFDVPSSDDEARTEFVLTHVSPSRLSAKRVLVDDTAHKSAQLAPWEQVRVSPSSKQRRLGNARPEHQTEPETALDTANVSGGTQPSSRKVLNHANSHEGPATASQTARLISQPMSAAARLAARRQQGGITQTTISDAVKSEVVSNKRAQTTADAAVAAPRKRSRRSPPAESNQEDALVCDVPLKPVRKILSHSAESAKVGVDVYAFPEDPAESAVSRLSSIADRSTASRIRRSPTSSSPLPTAKKGLSAPARLKEMLPDDAHSIDAGSRSPSARRSSPSTPRRSAMVANVVLPSTPLAPIDGSPQTALKAAGALTPRQAQLWSQLLASDPPAPTPSSLAIKELSLSRQKRVLGAGAPRSRKLVQPSSDVTGMDRRRTRLVDRLKASMPSSEVESSDDDSDEEMEDVVTHSKVPLKEAAEPEEGGDGVARGQQSQTQSQSAAAEAGSRITYARTRSYLPEDNLEDGLMFDLPSVTPLQPSALSREPSKTNLDSQQSALDLEDSDDEAAPGRMRTIHELRAAGRNSRFMQETEGLLEDIADHAASARSRRRGALMELVTKLMDKSYAERFVGQGFEHKLIAEVAAKTEDPIGDFVLAAALAFLLVTEPNEHCVSSLKSGGVIEWLSEMLGDHVEVGKLAKDRKSNMSKSAQGTLLDFAKSVQTQSSLWGELTLGPLAPRLVALKALDLLVGRLRRLGDKSELLDGAQLNLVLASTTVKAHPVFAETSIAILLLEAISSSAQTPAWPTEVLERLAILLPSLGESADIPTHTIFLALRLTLNITNDKARNCDIFAREETVHYLLSSIDSGFAAFDAPSSLAKSTSSPSSPTDDQHSALSYDLLVLALGSTINLFEHSALARSHALSPTNPTTNPPNPTPPRTLLSSLLTTLTKAQTNLSTASSLTASSHNVAIGYLAVALANLCQDGPARQYIASKLPGGGLGVLVEGVEEFVRHHQCADREMEAGGEGGGGEGAFGGEEGREVWGGFTERLRGVLGRLREVA</sequence>
<dbReference type="Proteomes" id="UP000310066">
    <property type="component" value="Unassembled WGS sequence"/>
</dbReference>
<proteinExistence type="predicted"/>
<evidence type="ECO:0000313" key="3">
    <source>
        <dbReference type="EMBL" id="TKA46225.1"/>
    </source>
</evidence>
<dbReference type="STRING" id="329885.A0A4U0VDR3"/>
<dbReference type="InterPro" id="IPR022771">
    <property type="entry name" value="WAPL_C"/>
</dbReference>
<dbReference type="AlphaFoldDB" id="A0A4U0VDR3"/>
<accession>A0A4U0VDR3</accession>
<organism evidence="3 4">
    <name type="scientific">Friedmanniomyces endolithicus</name>
    <dbReference type="NCBI Taxonomy" id="329885"/>
    <lineage>
        <taxon>Eukaryota</taxon>
        <taxon>Fungi</taxon>
        <taxon>Dikarya</taxon>
        <taxon>Ascomycota</taxon>
        <taxon>Pezizomycotina</taxon>
        <taxon>Dothideomycetes</taxon>
        <taxon>Dothideomycetidae</taxon>
        <taxon>Mycosphaerellales</taxon>
        <taxon>Teratosphaeriaceae</taxon>
        <taxon>Friedmanniomyces</taxon>
    </lineage>
</organism>
<evidence type="ECO:0000256" key="1">
    <source>
        <dbReference type="SAM" id="MobiDB-lite"/>
    </source>
</evidence>
<feature type="compositionally biased region" description="Low complexity" evidence="1">
    <location>
        <begin position="531"/>
        <end position="549"/>
    </location>
</feature>
<feature type="region of interest" description="Disordered" evidence="1">
    <location>
        <begin position="1"/>
        <end position="51"/>
    </location>
</feature>
<feature type="region of interest" description="Disordered" evidence="1">
    <location>
        <begin position="317"/>
        <end position="387"/>
    </location>
</feature>
<name>A0A4U0VDR3_9PEZI</name>
<feature type="compositionally biased region" description="Polar residues" evidence="1">
    <location>
        <begin position="178"/>
        <end position="192"/>
    </location>
</feature>
<evidence type="ECO:0000259" key="2">
    <source>
        <dbReference type="Pfam" id="PF07814"/>
    </source>
</evidence>
<reference evidence="3 4" key="1">
    <citation type="submission" date="2017-03" db="EMBL/GenBank/DDBJ databases">
        <title>Genomes of endolithic fungi from Antarctica.</title>
        <authorList>
            <person name="Coleine C."/>
            <person name="Masonjones S."/>
            <person name="Stajich J.E."/>
        </authorList>
    </citation>
    <scope>NUCLEOTIDE SEQUENCE [LARGE SCALE GENOMIC DNA]</scope>
    <source>
        <strain evidence="3 4">CCFEE 5311</strain>
    </source>
</reference>
<protein>
    <recommendedName>
        <fullName evidence="2">Wings apart-like protein C-terminal domain-containing protein</fullName>
    </recommendedName>
</protein>
<dbReference type="OrthoDB" id="78088at2759"/>
<dbReference type="Gene3D" id="1.25.10.10">
    <property type="entry name" value="Leucine-rich Repeat Variant"/>
    <property type="match status" value="2"/>
</dbReference>
<feature type="compositionally biased region" description="Low complexity" evidence="1">
    <location>
        <begin position="21"/>
        <end position="30"/>
    </location>
</feature>
<feature type="region of interest" description="Disordered" evidence="1">
    <location>
        <begin position="244"/>
        <end position="280"/>
    </location>
</feature>
<feature type="region of interest" description="Disordered" evidence="1">
    <location>
        <begin position="579"/>
        <end position="611"/>
    </location>
</feature>
<feature type="domain" description="Wings apart-like protein C-terminal" evidence="2">
    <location>
        <begin position="614"/>
        <end position="957"/>
    </location>
</feature>